<evidence type="ECO:0000313" key="8">
    <source>
        <dbReference type="Proteomes" id="UP000078046"/>
    </source>
</evidence>
<evidence type="ECO:0000259" key="6">
    <source>
        <dbReference type="PROSITE" id="PS50262"/>
    </source>
</evidence>
<keyword evidence="3 5" id="KW-1133">Transmembrane helix</keyword>
<protein>
    <recommendedName>
        <fullName evidence="6">G-protein coupled receptors family 1 profile domain-containing protein</fullName>
    </recommendedName>
</protein>
<dbReference type="CDD" id="cd14978">
    <property type="entry name" value="7tmA_FMRFamide_R-like"/>
    <property type="match status" value="1"/>
</dbReference>
<organism evidence="7 8">
    <name type="scientific">Intoshia linei</name>
    <dbReference type="NCBI Taxonomy" id="1819745"/>
    <lineage>
        <taxon>Eukaryota</taxon>
        <taxon>Metazoa</taxon>
        <taxon>Spiralia</taxon>
        <taxon>Lophotrochozoa</taxon>
        <taxon>Mesozoa</taxon>
        <taxon>Orthonectida</taxon>
        <taxon>Rhopaluridae</taxon>
        <taxon>Intoshia</taxon>
    </lineage>
</organism>
<evidence type="ECO:0000256" key="3">
    <source>
        <dbReference type="ARBA" id="ARBA00022989"/>
    </source>
</evidence>
<dbReference type="GO" id="GO:0004930">
    <property type="term" value="F:G protein-coupled receptor activity"/>
    <property type="evidence" value="ECO:0007669"/>
    <property type="project" value="InterPro"/>
</dbReference>
<evidence type="ECO:0000256" key="5">
    <source>
        <dbReference type="SAM" id="Phobius"/>
    </source>
</evidence>
<keyword evidence="4 5" id="KW-0472">Membrane</keyword>
<feature type="transmembrane region" description="Helical" evidence="5">
    <location>
        <begin position="277"/>
        <end position="298"/>
    </location>
</feature>
<feature type="transmembrane region" description="Helical" evidence="5">
    <location>
        <begin position="189"/>
        <end position="209"/>
    </location>
</feature>
<dbReference type="PANTHER" id="PTHR46641">
    <property type="entry name" value="FMRFAMIDE RECEPTOR-RELATED"/>
    <property type="match status" value="1"/>
</dbReference>
<dbReference type="Gene3D" id="1.20.1070.10">
    <property type="entry name" value="Rhodopsin 7-helix transmembrane proteins"/>
    <property type="match status" value="2"/>
</dbReference>
<name>A0A177AYK7_9BILA</name>
<feature type="domain" description="G-protein coupled receptors family 1 profile" evidence="6">
    <location>
        <begin position="39"/>
        <end position="430"/>
    </location>
</feature>
<feature type="transmembrane region" description="Helical" evidence="5">
    <location>
        <begin position="147"/>
        <end position="168"/>
    </location>
</feature>
<dbReference type="InterPro" id="IPR052954">
    <property type="entry name" value="GPCR-Ligand_Int"/>
</dbReference>
<keyword evidence="2 5" id="KW-0812">Transmembrane</keyword>
<dbReference type="PANTHER" id="PTHR46641:SF2">
    <property type="entry name" value="FMRFAMIDE RECEPTOR"/>
    <property type="match status" value="1"/>
</dbReference>
<dbReference type="SUPFAM" id="SSF81321">
    <property type="entry name" value="Family A G protein-coupled receptor-like"/>
    <property type="match status" value="2"/>
</dbReference>
<feature type="transmembrane region" description="Helical" evidence="5">
    <location>
        <begin position="371"/>
        <end position="394"/>
    </location>
</feature>
<evidence type="ECO:0000256" key="4">
    <source>
        <dbReference type="ARBA" id="ARBA00023136"/>
    </source>
</evidence>
<keyword evidence="8" id="KW-1185">Reference proteome</keyword>
<dbReference type="InterPro" id="IPR017452">
    <property type="entry name" value="GPCR_Rhodpsn_7TM"/>
</dbReference>
<gene>
    <name evidence="7" type="ORF">A3Q56_05183</name>
</gene>
<comment type="subcellular location">
    <subcellularLocation>
        <location evidence="1">Membrane</location>
    </subcellularLocation>
</comment>
<accession>A0A177AYK7</accession>
<dbReference type="AlphaFoldDB" id="A0A177AYK7"/>
<evidence type="ECO:0000313" key="7">
    <source>
        <dbReference type="EMBL" id="OAF67085.1"/>
    </source>
</evidence>
<dbReference type="OrthoDB" id="10011262at2759"/>
<sequence>MELRKNSTLPTVFEMTDNSMLYYVISTIICVTSVFGVVGNSLISSTILCSRGMRKYSTYNYLIALTISDLFILVGAMLLAVNDIQTFNCQKCNSMSNVSIINRTTHLDASESNRKVRSDNYNFKQPNWDDKPFKNTETSKWLLSWPYLNAIVFTGQMASTWITVAFTADRFIVTAFPLHSYKYCTTQRSILVISIIYFCVAIISIPKYFEYEIRLVPTERLYMQQFTLLSMNDDRKQNFTNILSNFSKMFEYSPFEKKIELSYMGSSSIFRVVYHGYIYLLLIFVVPFLSLLVMNFFIIRSIHKAIKFESSSNMGKSSQNIEVVCIQKNSITKKGYNSIKIKNSVHRFISGSKKKYLSRIMKQRVVNESTLILVIIVLIFFILNLPAMISRFMWAVTDNVTYFKEFSIVLFSEISNFLVVLNSSVNCFDTIDPDDQVQEDSEFKTHIQFLKYNKTKLLEYSFIPKQYLHIDGSLNKHALDDLMFSICMYVYNHPGQSENGIINYFKTTIFPIVVIEMLELLESFKILNSLDMKVTKRNDRLFVNKVEQRIRVWHISDSWIDNYLNFIRILQKV</sequence>
<comment type="caution">
    <text evidence="7">The sequence shown here is derived from an EMBL/GenBank/DDBJ whole genome shotgun (WGS) entry which is preliminary data.</text>
</comment>
<evidence type="ECO:0000256" key="2">
    <source>
        <dbReference type="ARBA" id="ARBA00022692"/>
    </source>
</evidence>
<dbReference type="InterPro" id="IPR000276">
    <property type="entry name" value="GPCR_Rhodpsn"/>
</dbReference>
<dbReference type="PROSITE" id="PS50262">
    <property type="entry name" value="G_PROTEIN_RECEP_F1_2"/>
    <property type="match status" value="1"/>
</dbReference>
<proteinExistence type="predicted"/>
<dbReference type="PRINTS" id="PR00237">
    <property type="entry name" value="GPCRRHODOPSN"/>
</dbReference>
<dbReference type="EMBL" id="LWCA01000749">
    <property type="protein sequence ID" value="OAF67085.1"/>
    <property type="molecule type" value="Genomic_DNA"/>
</dbReference>
<reference evidence="7 8" key="1">
    <citation type="submission" date="2016-04" db="EMBL/GenBank/DDBJ databases">
        <title>The genome of Intoshia linei affirms orthonectids as highly simplified spiralians.</title>
        <authorList>
            <person name="Mikhailov K.V."/>
            <person name="Slusarev G.S."/>
            <person name="Nikitin M.A."/>
            <person name="Logacheva M.D."/>
            <person name="Penin A."/>
            <person name="Aleoshin V."/>
            <person name="Panchin Y.V."/>
        </authorList>
    </citation>
    <scope>NUCLEOTIDE SEQUENCE [LARGE SCALE GENOMIC DNA]</scope>
    <source>
        <strain evidence="7">Intl2013</strain>
        <tissue evidence="7">Whole animal</tissue>
    </source>
</reference>
<dbReference type="Proteomes" id="UP000078046">
    <property type="component" value="Unassembled WGS sequence"/>
</dbReference>
<feature type="transmembrane region" description="Helical" evidence="5">
    <location>
        <begin position="20"/>
        <end position="49"/>
    </location>
</feature>
<dbReference type="GO" id="GO:0016020">
    <property type="term" value="C:membrane"/>
    <property type="evidence" value="ECO:0007669"/>
    <property type="project" value="UniProtKB-SubCell"/>
</dbReference>
<evidence type="ECO:0000256" key="1">
    <source>
        <dbReference type="ARBA" id="ARBA00004370"/>
    </source>
</evidence>
<feature type="transmembrane region" description="Helical" evidence="5">
    <location>
        <begin position="61"/>
        <end position="81"/>
    </location>
</feature>